<dbReference type="PROSITE" id="PS50943">
    <property type="entry name" value="HTH_CROC1"/>
    <property type="match status" value="1"/>
</dbReference>
<dbReference type="Pfam" id="PF13744">
    <property type="entry name" value="HTH_37"/>
    <property type="match status" value="1"/>
</dbReference>
<dbReference type="InterPro" id="IPR010982">
    <property type="entry name" value="Lambda_DNA-bd_dom_sf"/>
</dbReference>
<sequence length="106" mass="12064">MKIMSNQNIFEILTSDPVSLNMWNLKSNLILAIHKTVKENGWNQSETASRLGISQPRVSNMLKGKLDKFSTDSLLEIMFKLGYKLDMNVNPSSDVILEMDMKKAML</sequence>
<dbReference type="InterPro" id="IPR039554">
    <property type="entry name" value="HigA2-like_HTH"/>
</dbReference>
<dbReference type="Gene3D" id="1.10.260.40">
    <property type="entry name" value="lambda repressor-like DNA-binding domains"/>
    <property type="match status" value="1"/>
</dbReference>
<accession>A0A369EAH3</accession>
<evidence type="ECO:0000313" key="1">
    <source>
        <dbReference type="EMBL" id="RDA24821.1"/>
    </source>
</evidence>
<organism evidence="1 2">
    <name type="scientific">Escherichia coli</name>
    <dbReference type="NCBI Taxonomy" id="562"/>
    <lineage>
        <taxon>Bacteria</taxon>
        <taxon>Pseudomonadati</taxon>
        <taxon>Pseudomonadota</taxon>
        <taxon>Gammaproteobacteria</taxon>
        <taxon>Enterobacterales</taxon>
        <taxon>Enterobacteriaceae</taxon>
        <taxon>Escherichia</taxon>
    </lineage>
</organism>
<gene>
    <name evidence="1" type="ORF">DTL43_29075</name>
</gene>
<dbReference type="AlphaFoldDB" id="A0A369EAH3"/>
<dbReference type="InterPro" id="IPR001387">
    <property type="entry name" value="Cro/C1-type_HTH"/>
</dbReference>
<dbReference type="CDD" id="cd00093">
    <property type="entry name" value="HTH_XRE"/>
    <property type="match status" value="1"/>
</dbReference>
<protein>
    <submittedName>
        <fullName evidence="1">XRE family transcriptional regulator</fullName>
    </submittedName>
</protein>
<dbReference type="SUPFAM" id="SSF47413">
    <property type="entry name" value="lambda repressor-like DNA-binding domains"/>
    <property type="match status" value="1"/>
</dbReference>
<proteinExistence type="predicted"/>
<comment type="caution">
    <text evidence="1">The sequence shown here is derived from an EMBL/GenBank/DDBJ whole genome shotgun (WGS) entry which is preliminary data.</text>
</comment>
<reference evidence="1 2" key="1">
    <citation type="submission" date="2018-07" db="EMBL/GenBank/DDBJ databases">
        <title>Whole Genome Sequence Analysis of Avian Pathogenic E. coli - An Australian Perspective.</title>
        <authorList>
            <person name="Cummins M.L."/>
            <person name="Reid C.J."/>
            <person name="Roy Chowdhury P."/>
            <person name="Bushell R."/>
            <person name="Esbert N."/>
            <person name="Tivendale K.A."/>
            <person name="Noormohammadi A.H."/>
            <person name="Islam S."/>
            <person name="Marenda M.S."/>
            <person name="Browning G.F."/>
            <person name="Markham P.F."/>
            <person name="Djordjevic S.P."/>
        </authorList>
    </citation>
    <scope>NUCLEOTIDE SEQUENCE [LARGE SCALE GENOMIC DNA]</scope>
    <source>
        <strain evidence="1 2">AVC211</strain>
    </source>
</reference>
<dbReference type="Proteomes" id="UP000253687">
    <property type="component" value="Unassembled WGS sequence"/>
</dbReference>
<dbReference type="EMBL" id="QOGZ01000225">
    <property type="protein sequence ID" value="RDA24821.1"/>
    <property type="molecule type" value="Genomic_DNA"/>
</dbReference>
<evidence type="ECO:0000313" key="2">
    <source>
        <dbReference type="Proteomes" id="UP000253687"/>
    </source>
</evidence>
<dbReference type="GO" id="GO:0003677">
    <property type="term" value="F:DNA binding"/>
    <property type="evidence" value="ECO:0007669"/>
    <property type="project" value="InterPro"/>
</dbReference>
<name>A0A369EAH3_ECOLX</name>